<evidence type="ECO:0000313" key="6">
    <source>
        <dbReference type="Proteomes" id="UP001501138"/>
    </source>
</evidence>
<feature type="domain" description="HTH-type transcriptional regulator MT1864/Rv1816-like C-terminal" evidence="4">
    <location>
        <begin position="83"/>
        <end position="172"/>
    </location>
</feature>
<gene>
    <name evidence="5" type="ORF">GCM10009809_04330</name>
</gene>
<dbReference type="PANTHER" id="PTHR30055:SF209">
    <property type="entry name" value="POSSIBLE TRANSCRIPTIONAL REGULATORY PROTEIN (PROBABLY TETR-FAMILY)"/>
    <property type="match status" value="1"/>
</dbReference>
<proteinExistence type="predicted"/>
<dbReference type="SUPFAM" id="SSF46689">
    <property type="entry name" value="Homeodomain-like"/>
    <property type="match status" value="1"/>
</dbReference>
<keyword evidence="6" id="KW-1185">Reference proteome</keyword>
<dbReference type="EMBL" id="BAAAPM010000002">
    <property type="protein sequence ID" value="GAA1711089.1"/>
    <property type="molecule type" value="Genomic_DNA"/>
</dbReference>
<sequence length="208" mass="21422">MVRPARPEVRQLLIERAAGLLARREPVTLRGVVAGTGVSTMAVYTHFDGMPGLLGAVRQEGFSRLAGRLAAIPATDDPVGDAAAAGGAYAASARLSPELYTLMFDGSLPLPDSGAANATLEHLVSAVRRAVAGGRFDADVDPLGLAHQLWMLGHGACMLLATGVMPFEQVEPVVTSGLACLYQAAGDDAGLAGASVRSGWERGMTARA</sequence>
<comment type="caution">
    <text evidence="5">The sequence shown here is derived from an EMBL/GenBank/DDBJ whole genome shotgun (WGS) entry which is preliminary data.</text>
</comment>
<evidence type="ECO:0000313" key="5">
    <source>
        <dbReference type="EMBL" id="GAA1711089.1"/>
    </source>
</evidence>
<reference evidence="5 6" key="1">
    <citation type="journal article" date="2019" name="Int. J. Syst. Evol. Microbiol.">
        <title>The Global Catalogue of Microorganisms (GCM) 10K type strain sequencing project: providing services to taxonomists for standard genome sequencing and annotation.</title>
        <authorList>
            <consortium name="The Broad Institute Genomics Platform"/>
            <consortium name="The Broad Institute Genome Sequencing Center for Infectious Disease"/>
            <person name="Wu L."/>
            <person name="Ma J."/>
        </authorList>
    </citation>
    <scope>NUCLEOTIDE SEQUENCE [LARGE SCALE GENOMIC DNA]</scope>
    <source>
        <strain evidence="5 6">JCM 15589</strain>
    </source>
</reference>
<dbReference type="SUPFAM" id="SSF48498">
    <property type="entry name" value="Tetracyclin repressor-like, C-terminal domain"/>
    <property type="match status" value="1"/>
</dbReference>
<protein>
    <submittedName>
        <fullName evidence="5">TetR/AcrR family transcriptional regulator</fullName>
    </submittedName>
</protein>
<evidence type="ECO:0000256" key="2">
    <source>
        <dbReference type="ARBA" id="ARBA00023125"/>
    </source>
</evidence>
<name>A0ABN2IT82_9MICO</name>
<dbReference type="Proteomes" id="UP001501138">
    <property type="component" value="Unassembled WGS sequence"/>
</dbReference>
<dbReference type="InterPro" id="IPR050109">
    <property type="entry name" value="HTH-type_TetR-like_transc_reg"/>
</dbReference>
<keyword evidence="1" id="KW-0805">Transcription regulation</keyword>
<keyword evidence="2" id="KW-0238">DNA-binding</keyword>
<dbReference type="InterPro" id="IPR025996">
    <property type="entry name" value="MT1864/Rv1816-like_C"/>
</dbReference>
<keyword evidence="3" id="KW-0804">Transcription</keyword>
<dbReference type="InterPro" id="IPR036271">
    <property type="entry name" value="Tet_transcr_reg_TetR-rel_C_sf"/>
</dbReference>
<dbReference type="Gene3D" id="1.10.357.10">
    <property type="entry name" value="Tetracycline Repressor, domain 2"/>
    <property type="match status" value="1"/>
</dbReference>
<organism evidence="5 6">
    <name type="scientific">Isoptericola hypogeus</name>
    <dbReference type="NCBI Taxonomy" id="300179"/>
    <lineage>
        <taxon>Bacteria</taxon>
        <taxon>Bacillati</taxon>
        <taxon>Actinomycetota</taxon>
        <taxon>Actinomycetes</taxon>
        <taxon>Micrococcales</taxon>
        <taxon>Promicromonosporaceae</taxon>
        <taxon>Isoptericola</taxon>
    </lineage>
</organism>
<dbReference type="Pfam" id="PF13305">
    <property type="entry name" value="TetR_C_33"/>
    <property type="match status" value="1"/>
</dbReference>
<dbReference type="InterPro" id="IPR009057">
    <property type="entry name" value="Homeodomain-like_sf"/>
</dbReference>
<evidence type="ECO:0000256" key="1">
    <source>
        <dbReference type="ARBA" id="ARBA00023015"/>
    </source>
</evidence>
<dbReference type="RefSeq" id="WP_344245176.1">
    <property type="nucleotide sequence ID" value="NZ_BAAAPM010000002.1"/>
</dbReference>
<evidence type="ECO:0000256" key="3">
    <source>
        <dbReference type="ARBA" id="ARBA00023163"/>
    </source>
</evidence>
<dbReference type="PANTHER" id="PTHR30055">
    <property type="entry name" value="HTH-TYPE TRANSCRIPTIONAL REGULATOR RUTR"/>
    <property type="match status" value="1"/>
</dbReference>
<accession>A0ABN2IT82</accession>
<evidence type="ECO:0000259" key="4">
    <source>
        <dbReference type="Pfam" id="PF13305"/>
    </source>
</evidence>